<feature type="compositionally biased region" description="Polar residues" evidence="1">
    <location>
        <begin position="205"/>
        <end position="214"/>
    </location>
</feature>
<keyword evidence="3" id="KW-1185">Reference proteome</keyword>
<evidence type="ECO:0000313" key="2">
    <source>
        <dbReference type="EMBL" id="CAC5399531.1"/>
    </source>
</evidence>
<proteinExistence type="predicted"/>
<sequence>MDKPVILMEATLDQLQSIEGIDNEMATQILEARDSSHFIDLNVVFGITGVPKSTLKKHFVEPGMSFFYQKLRSEIAEVRQELKQDISNVTSGLQEVDKKASQIDSMKETVEDLCVRMTKMEQTQLMGSTIQFKNPLPLLQDEHHEQVEKLEEKFGAFGSTVDTLIAQKNQQAEEKFGTKSKIFSTPASSTTFPDFPKMSPITKPSGPSNLGESYTTNTNLQDDMYASAASTLKLSTASEVAKQNHEKTNTEVPVGKGPSAPPFVISNIEPAQSTTEVQSEPSLTKQEQLESQSKDGQGPFVPPITSNNEAHYNTSTQETKQNVLQGHAGQGTLAPSSIVTNLKDDQMSTLRAHTQWSRFLNDVDDVIPLAKRQVGPLEVKIAIVEENQTTKSEESFNSSIQGLKASSFSVADSNEHDMTEPNIEGDAIYTNWMQNYSPHHLRQLQLQDSDLFPLLEWIESQYDPSDAELRLQSPATRALWLLGSCLEVIDGVLYYKWINQSERKPCLVVPNGLKSDVLLHCHDSKVAGHLGQQKTLDREEKQFSQYNYCLELFLVPSGKFDPDSWVAHLAKSLNEVHKLARENLRTTQHRQKRDYDLRLAQNQYHTGDLVYKIDSSTKIGHRSKGESVIHHDRLKRCNDREIPLWLRRMRHNLFYDTSFVHADESTGEDPLTDPDKTLYSGGQLLQNLDLVSDVSLNDEFQQLFIYQEDPDDEAPQGLLASSTNDDFLVSEVAGHSPDVQGTRSPITSHEYPCTRRGRTVKPPARYTDFQ</sequence>
<accession>A0A6J8CV45</accession>
<feature type="region of interest" description="Disordered" evidence="1">
    <location>
        <begin position="187"/>
        <end position="214"/>
    </location>
</feature>
<protein>
    <submittedName>
        <fullName evidence="2">Uncharacterized protein</fullName>
    </submittedName>
</protein>
<dbReference type="OrthoDB" id="6153983at2759"/>
<gene>
    <name evidence="2" type="ORF">MCOR_33783</name>
</gene>
<dbReference type="Proteomes" id="UP000507470">
    <property type="component" value="Unassembled WGS sequence"/>
</dbReference>
<reference evidence="2 3" key="1">
    <citation type="submission" date="2020-06" db="EMBL/GenBank/DDBJ databases">
        <authorList>
            <person name="Li R."/>
            <person name="Bekaert M."/>
        </authorList>
    </citation>
    <scope>NUCLEOTIDE SEQUENCE [LARGE SCALE GENOMIC DNA]</scope>
    <source>
        <strain evidence="3">wild</strain>
    </source>
</reference>
<feature type="region of interest" description="Disordered" evidence="1">
    <location>
        <begin position="734"/>
        <end position="770"/>
    </location>
</feature>
<name>A0A6J8CV45_MYTCO</name>
<dbReference type="AlphaFoldDB" id="A0A6J8CV45"/>
<dbReference type="Gene3D" id="1.10.340.70">
    <property type="match status" value="1"/>
</dbReference>
<evidence type="ECO:0000256" key="1">
    <source>
        <dbReference type="SAM" id="MobiDB-lite"/>
    </source>
</evidence>
<dbReference type="EMBL" id="CACVKT020006042">
    <property type="protein sequence ID" value="CAC5399531.1"/>
    <property type="molecule type" value="Genomic_DNA"/>
</dbReference>
<evidence type="ECO:0000313" key="3">
    <source>
        <dbReference type="Proteomes" id="UP000507470"/>
    </source>
</evidence>
<organism evidence="2 3">
    <name type="scientific">Mytilus coruscus</name>
    <name type="common">Sea mussel</name>
    <dbReference type="NCBI Taxonomy" id="42192"/>
    <lineage>
        <taxon>Eukaryota</taxon>
        <taxon>Metazoa</taxon>
        <taxon>Spiralia</taxon>
        <taxon>Lophotrochozoa</taxon>
        <taxon>Mollusca</taxon>
        <taxon>Bivalvia</taxon>
        <taxon>Autobranchia</taxon>
        <taxon>Pteriomorphia</taxon>
        <taxon>Mytilida</taxon>
        <taxon>Mytiloidea</taxon>
        <taxon>Mytilidae</taxon>
        <taxon>Mytilinae</taxon>
        <taxon>Mytilus</taxon>
    </lineage>
</organism>
<feature type="compositionally biased region" description="Polar residues" evidence="1">
    <location>
        <begin position="269"/>
        <end position="295"/>
    </location>
</feature>
<feature type="region of interest" description="Disordered" evidence="1">
    <location>
        <begin position="238"/>
        <end position="310"/>
    </location>
</feature>